<reference evidence="13 14" key="1">
    <citation type="journal article" date="2012" name="Sci. Rep.">
        <title>Genomic perspectives on the evolution of fungal entomopathogenicity in Beauveria bassiana.</title>
        <authorList>
            <person name="Xiao G."/>
            <person name="Ying S.H."/>
            <person name="Zheng P."/>
            <person name="Wang Z.L."/>
            <person name="Zhang S."/>
            <person name="Xie X.Q."/>
            <person name="Shang Y."/>
            <person name="St Leger R.J."/>
            <person name="Zhao G.P."/>
            <person name="Wang C."/>
            <person name="Feng M.G."/>
        </authorList>
    </citation>
    <scope>NUCLEOTIDE SEQUENCE [LARGE SCALE GENOMIC DNA]</scope>
    <source>
        <strain evidence="13 14">ARSEF 2860</strain>
    </source>
</reference>
<evidence type="ECO:0000256" key="3">
    <source>
        <dbReference type="ARBA" id="ARBA00004496"/>
    </source>
</evidence>
<proteinExistence type="predicted"/>
<dbReference type="AlphaFoldDB" id="J4VTY1"/>
<dbReference type="Gene3D" id="3.30.200.20">
    <property type="entry name" value="Phosphorylase Kinase, domain 1"/>
    <property type="match status" value="1"/>
</dbReference>
<comment type="cofactor">
    <cofactor evidence="1">
        <name>Mg(2+)</name>
        <dbReference type="ChEBI" id="CHEBI:18420"/>
    </cofactor>
</comment>
<dbReference type="Gene3D" id="1.10.510.10">
    <property type="entry name" value="Transferase(Phosphotransferase) domain 1"/>
    <property type="match status" value="1"/>
</dbReference>
<keyword evidence="6" id="KW-0723">Serine/threonine-protein kinase</keyword>
<evidence type="ECO:0000259" key="12">
    <source>
        <dbReference type="PROSITE" id="PS50011"/>
    </source>
</evidence>
<keyword evidence="8" id="KW-0547">Nucleotide-binding</keyword>
<sequence length="377" mass="43403">MAEFVRTEILGTTFEITTRYSDPKPAGMGRFGIVCSAHDQFTDQRIAVKKVINPFSTPVLAKRTYREFKLLKEIKHENIVSLGDAFISPLEDIYFITELLGTDLDRLMASRQLGKQYIQYFLYQIMESQRGLKYLHSAGVIHRDLKPSNILVNENCGLKICDFGLARIQDAEMTGYVSTRYYRAPEIMLTWRTYDVEIDIWSAGCIFAEMLEGKPLFPGKNHVDQFYIITKILGPLPIDVINAITSENLIAQYLNNSTSQARKYVKSMPTHKRQPLKKRIKTADNAAIDLLERILVFDHKKRITASQALMHEYLTPYHDPADEPVAKERFDWSFSDADLPVDIWKMMVYSDILKYHQAKSVVAGMGREKISQKQKDR</sequence>
<keyword evidence="11" id="KW-0539">Nucleus</keyword>
<dbReference type="Pfam" id="PF00069">
    <property type="entry name" value="Pkinase"/>
    <property type="match status" value="1"/>
</dbReference>
<dbReference type="EMBL" id="JH725193">
    <property type="protein sequence ID" value="EJP61995.1"/>
    <property type="molecule type" value="Genomic_DNA"/>
</dbReference>
<dbReference type="InterPro" id="IPR000719">
    <property type="entry name" value="Prot_kinase_dom"/>
</dbReference>
<keyword evidence="10" id="KW-0067">ATP-binding</keyword>
<dbReference type="InParanoid" id="J4VTY1"/>
<dbReference type="InterPro" id="IPR050117">
    <property type="entry name" value="MAPK"/>
</dbReference>
<dbReference type="RefSeq" id="XP_008602362.1">
    <property type="nucleotide sequence ID" value="XM_008604140.1"/>
</dbReference>
<evidence type="ECO:0000256" key="4">
    <source>
        <dbReference type="ARBA" id="ARBA00012411"/>
    </source>
</evidence>
<accession>J4VTY1</accession>
<comment type="subcellular location">
    <subcellularLocation>
        <location evidence="3">Cytoplasm</location>
    </subcellularLocation>
    <subcellularLocation>
        <location evidence="2">Nucleus</location>
    </subcellularLocation>
</comment>
<dbReference type="InterPro" id="IPR003527">
    <property type="entry name" value="MAP_kinase_CS"/>
</dbReference>
<evidence type="ECO:0000256" key="2">
    <source>
        <dbReference type="ARBA" id="ARBA00004123"/>
    </source>
</evidence>
<dbReference type="PROSITE" id="PS00108">
    <property type="entry name" value="PROTEIN_KINASE_ST"/>
    <property type="match status" value="1"/>
</dbReference>
<evidence type="ECO:0000256" key="11">
    <source>
        <dbReference type="ARBA" id="ARBA00023242"/>
    </source>
</evidence>
<evidence type="ECO:0000313" key="13">
    <source>
        <dbReference type="EMBL" id="EJP61995.1"/>
    </source>
</evidence>
<dbReference type="GO" id="GO:0005634">
    <property type="term" value="C:nucleus"/>
    <property type="evidence" value="ECO:0007669"/>
    <property type="project" value="UniProtKB-SubCell"/>
</dbReference>
<feature type="domain" description="Protein kinase" evidence="12">
    <location>
        <begin position="20"/>
        <end position="314"/>
    </location>
</feature>
<dbReference type="SUPFAM" id="SSF56112">
    <property type="entry name" value="Protein kinase-like (PK-like)"/>
    <property type="match status" value="1"/>
</dbReference>
<dbReference type="GeneID" id="19892055"/>
<dbReference type="OrthoDB" id="192887at2759"/>
<dbReference type="FunFam" id="1.10.510.10:FF:000049">
    <property type="entry name" value="Mitogen-activated protein kinase"/>
    <property type="match status" value="1"/>
</dbReference>
<dbReference type="GO" id="GO:0005524">
    <property type="term" value="F:ATP binding"/>
    <property type="evidence" value="ECO:0007669"/>
    <property type="project" value="UniProtKB-KW"/>
</dbReference>
<evidence type="ECO:0000256" key="1">
    <source>
        <dbReference type="ARBA" id="ARBA00001946"/>
    </source>
</evidence>
<keyword evidence="5" id="KW-0963">Cytoplasm</keyword>
<dbReference type="HOGENOM" id="CLU_000288_181_1_1"/>
<dbReference type="GO" id="GO:0004707">
    <property type="term" value="F:MAP kinase activity"/>
    <property type="evidence" value="ECO:0007669"/>
    <property type="project" value="UniProtKB-EC"/>
</dbReference>
<dbReference type="PROSITE" id="PS01351">
    <property type="entry name" value="MAPK"/>
    <property type="match status" value="1"/>
</dbReference>
<dbReference type="PANTHER" id="PTHR24055">
    <property type="entry name" value="MITOGEN-ACTIVATED PROTEIN KINASE"/>
    <property type="match status" value="1"/>
</dbReference>
<keyword evidence="14" id="KW-1185">Reference proteome</keyword>
<dbReference type="STRING" id="655819.J4VTY1"/>
<evidence type="ECO:0000256" key="10">
    <source>
        <dbReference type="ARBA" id="ARBA00022840"/>
    </source>
</evidence>
<evidence type="ECO:0000256" key="5">
    <source>
        <dbReference type="ARBA" id="ARBA00022490"/>
    </source>
</evidence>
<dbReference type="SMART" id="SM00220">
    <property type="entry name" value="S_TKc"/>
    <property type="match status" value="1"/>
</dbReference>
<gene>
    <name evidence="13" type="ORF">BBA_09043</name>
</gene>
<keyword evidence="9 13" id="KW-0418">Kinase</keyword>
<evidence type="ECO:0000256" key="6">
    <source>
        <dbReference type="ARBA" id="ARBA00022527"/>
    </source>
</evidence>
<keyword evidence="7" id="KW-0808">Transferase</keyword>
<dbReference type="GO" id="GO:0005737">
    <property type="term" value="C:cytoplasm"/>
    <property type="evidence" value="ECO:0007669"/>
    <property type="project" value="UniProtKB-SubCell"/>
</dbReference>
<protein>
    <recommendedName>
        <fullName evidence="4">mitogen-activated protein kinase</fullName>
        <ecNumber evidence="4">2.7.11.24</ecNumber>
    </recommendedName>
</protein>
<dbReference type="PHI-base" id="PHI:7279"/>
<dbReference type="InterPro" id="IPR011009">
    <property type="entry name" value="Kinase-like_dom_sf"/>
</dbReference>
<name>J4VTY1_BEAB2</name>
<dbReference type="PROSITE" id="PS50011">
    <property type="entry name" value="PROTEIN_KINASE_DOM"/>
    <property type="match status" value="1"/>
</dbReference>
<dbReference type="InterPro" id="IPR008271">
    <property type="entry name" value="Ser/Thr_kinase_AS"/>
</dbReference>
<evidence type="ECO:0000313" key="14">
    <source>
        <dbReference type="Proteomes" id="UP000002762"/>
    </source>
</evidence>
<evidence type="ECO:0000256" key="8">
    <source>
        <dbReference type="ARBA" id="ARBA00022741"/>
    </source>
</evidence>
<dbReference type="EC" id="2.7.11.24" evidence="4"/>
<evidence type="ECO:0000256" key="9">
    <source>
        <dbReference type="ARBA" id="ARBA00022777"/>
    </source>
</evidence>
<organism evidence="13 14">
    <name type="scientific">Beauveria bassiana (strain ARSEF 2860)</name>
    <name type="common">White muscardine disease fungus</name>
    <name type="synonym">Tritirachium shiotae</name>
    <dbReference type="NCBI Taxonomy" id="655819"/>
    <lineage>
        <taxon>Eukaryota</taxon>
        <taxon>Fungi</taxon>
        <taxon>Dikarya</taxon>
        <taxon>Ascomycota</taxon>
        <taxon>Pezizomycotina</taxon>
        <taxon>Sordariomycetes</taxon>
        <taxon>Hypocreomycetidae</taxon>
        <taxon>Hypocreales</taxon>
        <taxon>Cordycipitaceae</taxon>
        <taxon>Beauveria</taxon>
    </lineage>
</organism>
<dbReference type="Proteomes" id="UP000002762">
    <property type="component" value="Unassembled WGS sequence"/>
</dbReference>
<evidence type="ECO:0000256" key="7">
    <source>
        <dbReference type="ARBA" id="ARBA00022679"/>
    </source>
</evidence>